<feature type="transmembrane region" description="Helical" evidence="6">
    <location>
        <begin position="401"/>
        <end position="425"/>
    </location>
</feature>
<dbReference type="Pfam" id="PF00069">
    <property type="entry name" value="Pkinase"/>
    <property type="match status" value="1"/>
</dbReference>
<protein>
    <submittedName>
        <fullName evidence="8">Oidioi.mRNA.OKI2018_I69.chr2.g8374.t1.cds</fullName>
    </submittedName>
</protein>
<dbReference type="PROSITE" id="PS00108">
    <property type="entry name" value="PROTEIN_KINASE_ST"/>
    <property type="match status" value="1"/>
</dbReference>
<evidence type="ECO:0000256" key="5">
    <source>
        <dbReference type="SAM" id="Coils"/>
    </source>
</evidence>
<reference evidence="8 9" key="1">
    <citation type="submission" date="2021-04" db="EMBL/GenBank/DDBJ databases">
        <authorList>
            <person name="Bliznina A."/>
        </authorList>
    </citation>
    <scope>NUCLEOTIDE SEQUENCE [LARGE SCALE GENOMIC DNA]</scope>
</reference>
<keyword evidence="6" id="KW-1133">Transmembrane helix</keyword>
<dbReference type="SUPFAM" id="SSF56112">
    <property type="entry name" value="Protein kinase-like (PK-like)"/>
    <property type="match status" value="1"/>
</dbReference>
<keyword evidence="2" id="KW-0547">Nucleotide-binding</keyword>
<dbReference type="PANTHER" id="PTHR43671">
    <property type="entry name" value="SERINE/THREONINE-PROTEIN KINASE NEK"/>
    <property type="match status" value="1"/>
</dbReference>
<keyword evidence="9" id="KW-1185">Reference proteome</keyword>
<dbReference type="InterPro" id="IPR000719">
    <property type="entry name" value="Prot_kinase_dom"/>
</dbReference>
<dbReference type="Gene3D" id="1.10.510.10">
    <property type="entry name" value="Transferase(Phosphotransferase) domain 1"/>
    <property type="match status" value="1"/>
</dbReference>
<dbReference type="CDD" id="cd14014">
    <property type="entry name" value="STKc_PknB_like"/>
    <property type="match status" value="1"/>
</dbReference>
<dbReference type="EMBL" id="OU015567">
    <property type="protein sequence ID" value="CAG5114315.1"/>
    <property type="molecule type" value="Genomic_DNA"/>
</dbReference>
<name>A0ABN7TBA0_OIKDI</name>
<keyword evidence="4" id="KW-0067">ATP-binding</keyword>
<evidence type="ECO:0000256" key="3">
    <source>
        <dbReference type="ARBA" id="ARBA00022777"/>
    </source>
</evidence>
<keyword evidence="1" id="KW-0808">Transferase</keyword>
<keyword evidence="3" id="KW-0418">Kinase</keyword>
<dbReference type="InterPro" id="IPR008271">
    <property type="entry name" value="Ser/Thr_kinase_AS"/>
</dbReference>
<keyword evidence="6" id="KW-0472">Membrane</keyword>
<keyword evidence="5" id="KW-0175">Coiled coil</keyword>
<dbReference type="SMART" id="SM00220">
    <property type="entry name" value="S_TKc"/>
    <property type="match status" value="1"/>
</dbReference>
<evidence type="ECO:0000256" key="4">
    <source>
        <dbReference type="ARBA" id="ARBA00022840"/>
    </source>
</evidence>
<dbReference type="InterPro" id="IPR011009">
    <property type="entry name" value="Kinase-like_dom_sf"/>
</dbReference>
<keyword evidence="6" id="KW-0812">Transmembrane</keyword>
<dbReference type="PROSITE" id="PS50011">
    <property type="entry name" value="PROTEIN_KINASE_DOM"/>
    <property type="match status" value="1"/>
</dbReference>
<feature type="domain" description="Protein kinase" evidence="7">
    <location>
        <begin position="10"/>
        <end position="278"/>
    </location>
</feature>
<feature type="coiled-coil region" evidence="5">
    <location>
        <begin position="340"/>
        <end position="374"/>
    </location>
</feature>
<evidence type="ECO:0000313" key="9">
    <source>
        <dbReference type="Proteomes" id="UP001158576"/>
    </source>
</evidence>
<organism evidence="8 9">
    <name type="scientific">Oikopleura dioica</name>
    <name type="common">Tunicate</name>
    <dbReference type="NCBI Taxonomy" id="34765"/>
    <lineage>
        <taxon>Eukaryota</taxon>
        <taxon>Metazoa</taxon>
        <taxon>Chordata</taxon>
        <taxon>Tunicata</taxon>
        <taxon>Appendicularia</taxon>
        <taxon>Copelata</taxon>
        <taxon>Oikopleuridae</taxon>
        <taxon>Oikopleura</taxon>
    </lineage>
</organism>
<accession>A0ABN7TBA0</accession>
<dbReference type="InterPro" id="IPR001245">
    <property type="entry name" value="Ser-Thr/Tyr_kinase_cat_dom"/>
</dbReference>
<evidence type="ECO:0000256" key="6">
    <source>
        <dbReference type="SAM" id="Phobius"/>
    </source>
</evidence>
<dbReference type="PANTHER" id="PTHR43671:SF103">
    <property type="entry name" value="KINASE, PUTATIVE-RELATED"/>
    <property type="match status" value="1"/>
</dbReference>
<gene>
    <name evidence="8" type="ORF">OKIOD_LOCUS17139</name>
</gene>
<dbReference type="Proteomes" id="UP001158576">
    <property type="component" value="Chromosome 2"/>
</dbReference>
<evidence type="ECO:0000256" key="2">
    <source>
        <dbReference type="ARBA" id="ARBA00022741"/>
    </source>
</evidence>
<evidence type="ECO:0000313" key="8">
    <source>
        <dbReference type="EMBL" id="CAG5114315.1"/>
    </source>
</evidence>
<evidence type="ECO:0000256" key="1">
    <source>
        <dbReference type="ARBA" id="ARBA00022679"/>
    </source>
</evidence>
<dbReference type="PRINTS" id="PR00109">
    <property type="entry name" value="TYRKINASE"/>
</dbReference>
<proteinExistence type="predicted"/>
<dbReference type="InterPro" id="IPR050660">
    <property type="entry name" value="NEK_Ser/Thr_kinase"/>
</dbReference>
<sequence length="541" mass="61880">MEGKIINDRYKAIRELKEPRDGKIYYVVEDTKNDNELKMLKGIGLVTDKQEEDAKSEVALLQKLDNDYVVKLLDDFTFTGPKNLEYHALILEYLPGGDLSEYLKEKLLNEGKETEEPWDENEALRITAQLAVALDYVHNQNVVHRDVKPENVLLSADKKTAKLADFNISRTVESTINTGVAGTFDYYPPETISNQEKEKLSFRRDIWSYGVVMQMLCTFRNPFATGNLIQTINNIAQNIRNPAEVAFPVMESLIKQCLVVEVGERVESVTALMRHPVLWSLIEQLKNRIKPENLAFGLNRLETKDVIKDHLIGQLQRIVAENQCKISKLTVENTKMADFMSTARKMMEEAEKKISKLSSENLEKEKKNSELQEKNVSLSIWKQTGYQKIDSTVDNRMTVRILLPVFLFFLLSFFVALVAAIYRLVYTMIIKFRLTQRFRRSARHNFRSDGNSAPPYPFMEEPPSYISLFPASCPQPGVIANMATAQMSHDVDGRPPCCSPLPPAEIHAHPHLPVIPANLARNDHVIKVKEEATERKRTYTF</sequence>
<evidence type="ECO:0000259" key="7">
    <source>
        <dbReference type="PROSITE" id="PS50011"/>
    </source>
</evidence>